<dbReference type="RefSeq" id="WP_015325784.1">
    <property type="nucleotide sequence ID" value="NC_019978.1"/>
</dbReference>
<evidence type="ECO:0000256" key="5">
    <source>
        <dbReference type="RuleBase" id="RU003690"/>
    </source>
</evidence>
<feature type="active site" description="Nucleophile" evidence="4">
    <location>
        <position position="368"/>
    </location>
</feature>
<dbReference type="PRINTS" id="PR00131">
    <property type="entry name" value="GLHYDRLASE1"/>
</dbReference>
<comment type="similarity">
    <text evidence="1 5">Belongs to the glycosyl hydrolase 1 family.</text>
</comment>
<evidence type="ECO:0000313" key="8">
    <source>
        <dbReference type="Proteomes" id="UP000010880"/>
    </source>
</evidence>
<proteinExistence type="inferred from homology"/>
<sequence>MNKADETFPKDFLWGGATAANQLEGAYLEDDKGLSTADVLPNGSLGEIDEDAGEECLYHEGIDFYHRYKEDIELFAEMGFDCLRVSIAWTRIFPKGNEESPNQAGLQFYDNLFDELLKYDIEPVVTLSHYEMPLHLVKEYGGWRNRKLVKFFERYAKVVFDRYKDKVKYWLTFNEINAIFHTPFNAGGLILEDGENKEEIKYQAAHHQFVASALAVKACHEIIPDAQIGSMSLAIPFYPYTCDPDDVLKAMKRERELFFFTDVQARGYYPSYMDRIWAEDDIDIEMKEEDEVILKEHTVDYVGFSYYMSCAVSTFPEDKEQVSGNIVGGVKNPYLETTDWSWQIDPKGLRYIANRLYDRYQKPLFIVENGLGAVDEIEEDGSINDDYRIDYLEAHIEQLGEAIADGVDLMGYTSWGPIDLVSASTGEMKKRYGFIYVDRDNSGEGTLERIKKKSFDWYKEVIASNGEKVIPKEK</sequence>
<keyword evidence="8" id="KW-1185">Reference proteome</keyword>
<dbReference type="Proteomes" id="UP000010880">
    <property type="component" value="Chromosome"/>
</dbReference>
<dbReference type="NCBIfam" id="NF007154">
    <property type="entry name" value="PRK09589.1"/>
    <property type="match status" value="1"/>
</dbReference>
<accession>L0K4V7</accession>
<dbReference type="PATRIC" id="fig|748449.3.peg.18"/>
<dbReference type="GO" id="GO:0008422">
    <property type="term" value="F:beta-glucosidase activity"/>
    <property type="evidence" value="ECO:0007669"/>
    <property type="project" value="TreeGrafter"/>
</dbReference>
<dbReference type="PANTHER" id="PTHR10353">
    <property type="entry name" value="GLYCOSYL HYDROLASE"/>
    <property type="match status" value="1"/>
</dbReference>
<evidence type="ECO:0000256" key="4">
    <source>
        <dbReference type="PROSITE-ProRule" id="PRU10055"/>
    </source>
</evidence>
<dbReference type="SUPFAM" id="SSF51445">
    <property type="entry name" value="(Trans)glycosidases"/>
    <property type="match status" value="1"/>
</dbReference>
<evidence type="ECO:0000256" key="3">
    <source>
        <dbReference type="ARBA" id="ARBA00023295"/>
    </source>
</evidence>
<dbReference type="PROSITE" id="PS00653">
    <property type="entry name" value="GLYCOSYL_HYDROL_F1_2"/>
    <property type="match status" value="1"/>
</dbReference>
<organism evidence="7 8">
    <name type="scientific">Halobacteroides halobius (strain ATCC 35273 / DSM 5150 / MD-1)</name>
    <dbReference type="NCBI Taxonomy" id="748449"/>
    <lineage>
        <taxon>Bacteria</taxon>
        <taxon>Bacillati</taxon>
        <taxon>Bacillota</taxon>
        <taxon>Clostridia</taxon>
        <taxon>Halanaerobiales</taxon>
        <taxon>Halobacteroidaceae</taxon>
        <taxon>Halobacteroides</taxon>
    </lineage>
</organism>
<dbReference type="PROSITE" id="PS00572">
    <property type="entry name" value="GLYCOSYL_HYDROL_F1_1"/>
    <property type="match status" value="1"/>
</dbReference>
<dbReference type="NCBIfam" id="NF007158">
    <property type="entry name" value="PRK09593.1"/>
    <property type="match status" value="1"/>
</dbReference>
<evidence type="ECO:0000256" key="2">
    <source>
        <dbReference type="ARBA" id="ARBA00022801"/>
    </source>
</evidence>
<dbReference type="FunFam" id="3.20.20.80:FF:000004">
    <property type="entry name" value="Beta-glucosidase 6-phospho-beta-glucosidase"/>
    <property type="match status" value="1"/>
</dbReference>
<evidence type="ECO:0000313" key="7">
    <source>
        <dbReference type="EMBL" id="AGB40056.1"/>
    </source>
</evidence>
<dbReference type="Gene3D" id="3.20.20.80">
    <property type="entry name" value="Glycosidases"/>
    <property type="match status" value="1"/>
</dbReference>
<dbReference type="STRING" id="748449.Halha_0028"/>
<dbReference type="NCBIfam" id="NF007356">
    <property type="entry name" value="PRK09852.1"/>
    <property type="match status" value="1"/>
</dbReference>
<dbReference type="EMBL" id="CP003359">
    <property type="protein sequence ID" value="AGB40056.1"/>
    <property type="molecule type" value="Genomic_DNA"/>
</dbReference>
<dbReference type="InterPro" id="IPR018120">
    <property type="entry name" value="Glyco_hydro_1_AS"/>
</dbReference>
<dbReference type="Pfam" id="PF00232">
    <property type="entry name" value="Glyco_hydro_1"/>
    <property type="match status" value="1"/>
</dbReference>
<dbReference type="InterPro" id="IPR033132">
    <property type="entry name" value="GH_1_N_CS"/>
</dbReference>
<dbReference type="KEGG" id="hhl:Halha_0028"/>
<dbReference type="HOGENOM" id="CLU_001859_0_2_9"/>
<name>L0K4V7_HALHC</name>
<dbReference type="AlphaFoldDB" id="L0K4V7"/>
<evidence type="ECO:0000256" key="6">
    <source>
        <dbReference type="RuleBase" id="RU004468"/>
    </source>
</evidence>
<protein>
    <submittedName>
        <fullName evidence="7">Beta-glucosidase/6-phospho-beta-glucosidase/beta-galactosidase</fullName>
    </submittedName>
</protein>
<gene>
    <name evidence="7" type="ordered locus">Halha_0028</name>
</gene>
<dbReference type="eggNOG" id="COG2723">
    <property type="taxonomic scope" value="Bacteria"/>
</dbReference>
<dbReference type="GO" id="GO:0016052">
    <property type="term" value="P:carbohydrate catabolic process"/>
    <property type="evidence" value="ECO:0007669"/>
    <property type="project" value="TreeGrafter"/>
</dbReference>
<keyword evidence="2 6" id="KW-0378">Hydrolase</keyword>
<dbReference type="InterPro" id="IPR017853">
    <property type="entry name" value="GH"/>
</dbReference>
<evidence type="ECO:0000256" key="1">
    <source>
        <dbReference type="ARBA" id="ARBA00010838"/>
    </source>
</evidence>
<dbReference type="GO" id="GO:0005829">
    <property type="term" value="C:cytosol"/>
    <property type="evidence" value="ECO:0007669"/>
    <property type="project" value="TreeGrafter"/>
</dbReference>
<dbReference type="OrthoDB" id="2339329at2"/>
<dbReference type="PANTHER" id="PTHR10353:SF122">
    <property type="entry name" value="6-PHOSPHO-BETA-GLUCOSIDASE ASCB-RELATED"/>
    <property type="match status" value="1"/>
</dbReference>
<reference evidence="8" key="1">
    <citation type="submission" date="2012-02" db="EMBL/GenBank/DDBJ databases">
        <title>The complete genome of Halobacteroides halobius DSM 5150.</title>
        <authorList>
            <person name="Lucas S."/>
            <person name="Copeland A."/>
            <person name="Lapidus A."/>
            <person name="Glavina del Rio T."/>
            <person name="Dalin E."/>
            <person name="Tice H."/>
            <person name="Bruce D."/>
            <person name="Goodwin L."/>
            <person name="Pitluck S."/>
            <person name="Peters L."/>
            <person name="Mikhailova N."/>
            <person name="Gu W."/>
            <person name="Kyrpides N."/>
            <person name="Mavromatis K."/>
            <person name="Ivanova N."/>
            <person name="Brettin T."/>
            <person name="Detter J.C."/>
            <person name="Han C."/>
            <person name="Larimer F."/>
            <person name="Land M."/>
            <person name="Hauser L."/>
            <person name="Markowitz V."/>
            <person name="Cheng J.-F."/>
            <person name="Hugenholtz P."/>
            <person name="Woyke T."/>
            <person name="Wu D."/>
            <person name="Tindall B."/>
            <person name="Pomrenke H."/>
            <person name="Brambilla E."/>
            <person name="Klenk H.-P."/>
            <person name="Eisen J.A."/>
        </authorList>
    </citation>
    <scope>NUCLEOTIDE SEQUENCE [LARGE SCALE GENOMIC DNA]</scope>
    <source>
        <strain evidence="8">ATCC 35273 / DSM 5150 / MD-1</strain>
    </source>
</reference>
<keyword evidence="3 6" id="KW-0326">Glycosidase</keyword>
<dbReference type="InterPro" id="IPR001360">
    <property type="entry name" value="Glyco_hydro_1"/>
</dbReference>